<dbReference type="PANTHER" id="PTHR33307:SF6">
    <property type="entry name" value="ALPHA-RHAMNOSIDASE (EUROFUNG)-RELATED"/>
    <property type="match status" value="1"/>
</dbReference>
<dbReference type="InterPro" id="IPR008902">
    <property type="entry name" value="Rhamnosid_concanavalin"/>
</dbReference>
<evidence type="ECO:0000259" key="8">
    <source>
        <dbReference type="Pfam" id="PF17390"/>
    </source>
</evidence>
<dbReference type="Pfam" id="PF08531">
    <property type="entry name" value="Bac_rhamnosid_N"/>
    <property type="match status" value="1"/>
</dbReference>
<dbReference type="Proteomes" id="UP000186455">
    <property type="component" value="Unassembled WGS sequence"/>
</dbReference>
<dbReference type="InterPro" id="IPR013783">
    <property type="entry name" value="Ig-like_fold"/>
</dbReference>
<dbReference type="Pfam" id="PF25788">
    <property type="entry name" value="Ig_Rha78A_N"/>
    <property type="match status" value="1"/>
</dbReference>
<dbReference type="Gene3D" id="2.60.40.10">
    <property type="entry name" value="Immunoglobulins"/>
    <property type="match status" value="1"/>
</dbReference>
<reference evidence="9 10" key="1">
    <citation type="submission" date="2015-06" db="EMBL/GenBank/DDBJ databases">
        <title>Cloning and characterization of the uncialamcin biosynthetic gene cluster.</title>
        <authorList>
            <person name="Yan X."/>
            <person name="Huang T."/>
            <person name="Ge H."/>
            <person name="Shen B."/>
        </authorList>
    </citation>
    <scope>NUCLEOTIDE SEQUENCE [LARGE SCALE GENOMIC DNA]</scope>
    <source>
        <strain evidence="9 10">DCA2648</strain>
    </source>
</reference>
<organism evidence="9 10">
    <name type="scientific">Streptomyces uncialis</name>
    <dbReference type="NCBI Taxonomy" id="1048205"/>
    <lineage>
        <taxon>Bacteria</taxon>
        <taxon>Bacillati</taxon>
        <taxon>Actinomycetota</taxon>
        <taxon>Actinomycetes</taxon>
        <taxon>Kitasatosporales</taxon>
        <taxon>Streptomycetaceae</taxon>
        <taxon>Streptomyces</taxon>
    </lineage>
</organism>
<dbReference type="InterPro" id="IPR013737">
    <property type="entry name" value="Bac_rhamnosid_N"/>
</dbReference>
<name>A0A1Q4VBJ2_9ACTN</name>
<keyword evidence="3 9" id="KW-0378">Hydrolase</keyword>
<dbReference type="PANTHER" id="PTHR33307">
    <property type="entry name" value="ALPHA-RHAMNOSIDASE (EUROFUNG)"/>
    <property type="match status" value="1"/>
</dbReference>
<proteinExistence type="predicted"/>
<dbReference type="GO" id="GO:0005975">
    <property type="term" value="P:carbohydrate metabolic process"/>
    <property type="evidence" value="ECO:0007669"/>
    <property type="project" value="InterPro"/>
</dbReference>
<dbReference type="InterPro" id="IPR035398">
    <property type="entry name" value="Bac_rhamnosid_C"/>
</dbReference>
<evidence type="ECO:0000256" key="1">
    <source>
        <dbReference type="ARBA" id="ARBA00001445"/>
    </source>
</evidence>
<dbReference type="Pfam" id="PF05592">
    <property type="entry name" value="Bac_rhamnosid"/>
    <property type="match status" value="1"/>
</dbReference>
<dbReference type="Pfam" id="PF17390">
    <property type="entry name" value="Bac_rhamnosid_C"/>
    <property type="match status" value="1"/>
</dbReference>
<dbReference type="Gene3D" id="2.60.420.10">
    <property type="entry name" value="Maltose phosphorylase, domain 3"/>
    <property type="match status" value="1"/>
</dbReference>
<dbReference type="EMBL" id="LFBV01000002">
    <property type="protein sequence ID" value="OKH95218.1"/>
    <property type="molecule type" value="Genomic_DNA"/>
</dbReference>
<feature type="domain" description="Alpha-L-rhamnosidase six-hairpin glycosidase" evidence="7">
    <location>
        <begin position="458"/>
        <end position="798"/>
    </location>
</feature>
<dbReference type="AlphaFoldDB" id="A0A1Q4VBJ2"/>
<feature type="domain" description="Bacterial alpha-L-rhamnosidase N-terminal" evidence="6">
    <location>
        <begin position="171"/>
        <end position="340"/>
    </location>
</feature>
<gene>
    <name evidence="9" type="ORF">AB852_10350</name>
</gene>
<dbReference type="EC" id="3.2.1.40" evidence="2"/>
<dbReference type="Gene3D" id="2.60.120.260">
    <property type="entry name" value="Galactose-binding domain-like"/>
    <property type="match status" value="2"/>
</dbReference>
<feature type="domain" description="Alpha-L-rhamnosidase concanavalin-like" evidence="5">
    <location>
        <begin position="350"/>
        <end position="440"/>
    </location>
</feature>
<evidence type="ECO:0000313" key="10">
    <source>
        <dbReference type="Proteomes" id="UP000186455"/>
    </source>
</evidence>
<dbReference type="GO" id="GO:0030596">
    <property type="term" value="F:alpha-L-rhamnosidase activity"/>
    <property type="evidence" value="ECO:0007669"/>
    <property type="project" value="UniProtKB-EC"/>
</dbReference>
<dbReference type="InterPro" id="IPR016007">
    <property type="entry name" value="Alpha_rhamnosid"/>
</dbReference>
<comment type="caution">
    <text evidence="9">The sequence shown here is derived from an EMBL/GenBank/DDBJ whole genome shotgun (WGS) entry which is preliminary data.</text>
</comment>
<evidence type="ECO:0000259" key="5">
    <source>
        <dbReference type="Pfam" id="PF05592"/>
    </source>
</evidence>
<keyword evidence="10" id="KW-1185">Reference proteome</keyword>
<evidence type="ECO:0000259" key="6">
    <source>
        <dbReference type="Pfam" id="PF08531"/>
    </source>
</evidence>
<dbReference type="InterPro" id="IPR012341">
    <property type="entry name" value="6hp_glycosidase-like_sf"/>
</dbReference>
<accession>A0A1Q4VBJ2</accession>
<dbReference type="Pfam" id="PF17389">
    <property type="entry name" value="Bac_rhamnosid6H"/>
    <property type="match status" value="1"/>
</dbReference>
<sequence>MPSPRDPAASENTGPDGPLRVVNTSVEHTENLLGTDVRRPRLGWELSAEGQRGARQSAYQVRVARSAAALGDGLRTVWDSGRVVSERTFGVPYDGPGLEARTRYHWQVRVWDGAGRVSRWSAVRWWETALPSDGWHGHWIGAGPAGGSGDGEVTARPAPLLRREFTVGAPVTRARLYISGLAYYEAEINGRRVGEQVLDPGFTDYDATVLYAVHDITGLIRPGGNAIGVTLGRGFFGMTTPNVWNWHRPPWHGEPRLLAQLEIDHPDGTRTLVATDGSWRITEGPTRTDCLYAGETYDARLAPGGWSLPGYDDSAWSPAGRRRAPLGTVRAQPHEPIEVTGTVEPVAVRETPGGSHVVDLGRTLAGWSRLTVRAPAGTVVRLTYGEKLHDDGTVFAETEHVPGRFQRDEYVCAGTGGDEVWEPRFSYKGFRYVEVSGVPALRGRWSVVGREVRTPVAEVSGFRCSEEFYEQLDRAMRRTVRSNLHGIPTDTPMYEKNGWTGDAQLGVPVMTYAFGTHRLLAKWLGDLRDSQRPDGQLPVIVPSGGWGYEDLAPSPEWTTVYPFLVREMYRVYGDERAVREHWRPVTRYLDWEIARLRDGLAVTELGDYLAPGYGGNPPEDTRLTATAYLYRALLATAELAGLVDDLDAPDQDATAARYRRTAHELREAFNAAFLGPAGHYRTDRDPGYRQTSNCVPLAFGLVPPHARESVTASLVADIAARGGHLDTGALGTSVLLPQLSERGHPEVAHTLATRRTYPSWGYWFERGADTMWEMWQADSRSRAHYFQGTVAQWLYENVAGLRPGDAGYGSFVVRPDGRAGVEWARTSIRTVRGEAGVEWSGGSGAEPFRMSVRVPVGATAEVHVPVGPGPGTVAVSAHPDARWVRVERGFQVFRVPQGRWEFTAG</sequence>
<dbReference type="InterPro" id="IPR035396">
    <property type="entry name" value="Bac_rhamnosid6H"/>
</dbReference>
<evidence type="ECO:0000256" key="2">
    <source>
        <dbReference type="ARBA" id="ARBA00012652"/>
    </source>
</evidence>
<feature type="domain" description="Alpha-L-rhamnosidase C-terminal" evidence="8">
    <location>
        <begin position="800"/>
        <end position="871"/>
    </location>
</feature>
<comment type="catalytic activity">
    <reaction evidence="1">
        <text>Hydrolysis of terminal non-reducing alpha-L-rhamnose residues in alpha-L-rhamnosides.</text>
        <dbReference type="EC" id="3.2.1.40"/>
    </reaction>
</comment>
<evidence type="ECO:0000313" key="9">
    <source>
        <dbReference type="EMBL" id="OKH95218.1"/>
    </source>
</evidence>
<dbReference type="SUPFAM" id="SSF48208">
    <property type="entry name" value="Six-hairpin glycosidases"/>
    <property type="match status" value="1"/>
</dbReference>
<feature type="region of interest" description="Disordered" evidence="4">
    <location>
        <begin position="1"/>
        <end position="21"/>
    </location>
</feature>
<evidence type="ECO:0000256" key="3">
    <source>
        <dbReference type="ARBA" id="ARBA00022801"/>
    </source>
</evidence>
<dbReference type="InterPro" id="IPR008928">
    <property type="entry name" value="6-hairpin_glycosidase_sf"/>
</dbReference>
<evidence type="ECO:0000259" key="7">
    <source>
        <dbReference type="Pfam" id="PF17389"/>
    </source>
</evidence>
<dbReference type="STRING" id="1048205.AB852_10350"/>
<dbReference type="Gene3D" id="1.50.10.10">
    <property type="match status" value="1"/>
</dbReference>
<evidence type="ECO:0000256" key="4">
    <source>
        <dbReference type="SAM" id="MobiDB-lite"/>
    </source>
</evidence>
<dbReference type="PIRSF" id="PIRSF010631">
    <property type="entry name" value="A-rhamnsds"/>
    <property type="match status" value="1"/>
</dbReference>
<protein>
    <recommendedName>
        <fullName evidence="2">alpha-L-rhamnosidase</fullName>
        <ecNumber evidence="2">3.2.1.40</ecNumber>
    </recommendedName>
</protein>